<proteinExistence type="predicted"/>
<accession>A0ACC0U913</accession>
<name>A0ACC0U913_9AGAM</name>
<organism evidence="1 2">
    <name type="scientific">Russula earlei</name>
    <dbReference type="NCBI Taxonomy" id="71964"/>
    <lineage>
        <taxon>Eukaryota</taxon>
        <taxon>Fungi</taxon>
        <taxon>Dikarya</taxon>
        <taxon>Basidiomycota</taxon>
        <taxon>Agaricomycotina</taxon>
        <taxon>Agaricomycetes</taxon>
        <taxon>Russulales</taxon>
        <taxon>Russulaceae</taxon>
        <taxon>Russula</taxon>
    </lineage>
</organism>
<dbReference type="EMBL" id="JAGFNK010000101">
    <property type="protein sequence ID" value="KAI9508103.1"/>
    <property type="molecule type" value="Genomic_DNA"/>
</dbReference>
<evidence type="ECO:0000313" key="1">
    <source>
        <dbReference type="EMBL" id="KAI9508103.1"/>
    </source>
</evidence>
<comment type="caution">
    <text evidence="1">The sequence shown here is derived from an EMBL/GenBank/DDBJ whole genome shotgun (WGS) entry which is preliminary data.</text>
</comment>
<gene>
    <name evidence="1" type="ORF">F5148DRAFT_29804</name>
</gene>
<reference evidence="1" key="1">
    <citation type="submission" date="2021-03" db="EMBL/GenBank/DDBJ databases">
        <title>Evolutionary priming and transition to the ectomycorrhizal habit in an iconic lineage of mushroom-forming fungi: is preadaptation a requirement?</title>
        <authorList>
            <consortium name="DOE Joint Genome Institute"/>
            <person name="Looney B.P."/>
            <person name="Miyauchi S."/>
            <person name="Morin E."/>
            <person name="Drula E."/>
            <person name="Courty P.E."/>
            <person name="Chicoki N."/>
            <person name="Fauchery L."/>
            <person name="Kohler A."/>
            <person name="Kuo A."/>
            <person name="LaButti K."/>
            <person name="Pangilinan J."/>
            <person name="Lipzen A."/>
            <person name="Riley R."/>
            <person name="Andreopoulos W."/>
            <person name="He G."/>
            <person name="Johnson J."/>
            <person name="Barry K.W."/>
            <person name="Grigoriev I.V."/>
            <person name="Nagy L."/>
            <person name="Hibbett D."/>
            <person name="Henrissat B."/>
            <person name="Matheny P.B."/>
            <person name="Labbe J."/>
            <person name="Martin A.F."/>
        </authorList>
    </citation>
    <scope>NUCLEOTIDE SEQUENCE</scope>
    <source>
        <strain evidence="1">BPL698</strain>
    </source>
</reference>
<dbReference type="Proteomes" id="UP001207468">
    <property type="component" value="Unassembled WGS sequence"/>
</dbReference>
<protein>
    <submittedName>
        <fullName evidence="1">Uncharacterized protein</fullName>
    </submittedName>
</protein>
<keyword evidence="2" id="KW-1185">Reference proteome</keyword>
<sequence length="157" mass="17809">MNLSRDQHPAPPSLKFPNKLPLRRLFLFKGLSASRHAQRGEMRWHLCVIIPCQECVSSNPMLGPNIPACVVQCLTWLITSCPPIRKALPYPPLHGARIWVARRWLPCIFLHAVKEPSMKSVATPNVKGTGIIHYQKKWGDVVGIRRIGRTKRHPLTC</sequence>
<evidence type="ECO:0000313" key="2">
    <source>
        <dbReference type="Proteomes" id="UP001207468"/>
    </source>
</evidence>